<reference evidence="2" key="1">
    <citation type="submission" date="2016-01" db="EMBL/GenBank/DDBJ databases">
        <title>Reference transcriptome for the parasite Schistocephalus solidus: insights into the molecular evolution of parasitism.</title>
        <authorList>
            <person name="Hebert F.O."/>
            <person name="Grambauer S."/>
            <person name="Barber I."/>
            <person name="Landry C.R."/>
            <person name="Aubin-Horth N."/>
        </authorList>
    </citation>
    <scope>NUCLEOTIDE SEQUENCE</scope>
</reference>
<organism evidence="2">
    <name type="scientific">Schistocephalus solidus</name>
    <name type="common">Tapeworm</name>
    <dbReference type="NCBI Taxonomy" id="70667"/>
    <lineage>
        <taxon>Eukaryota</taxon>
        <taxon>Metazoa</taxon>
        <taxon>Spiralia</taxon>
        <taxon>Lophotrochozoa</taxon>
        <taxon>Platyhelminthes</taxon>
        <taxon>Cestoda</taxon>
        <taxon>Eucestoda</taxon>
        <taxon>Diphyllobothriidea</taxon>
        <taxon>Diphyllobothriidae</taxon>
        <taxon>Schistocephalus</taxon>
    </lineage>
</organism>
<sequence length="498" mass="55294">MLVRFPRILHEMEIELPAEFLNGTSWSEEELWRLRQRDAWLPSEATRRALLLLTSSSSTASRTPDETVSDSSAFTLPGLMAGEIGQGSGLGGGASLGATEHLGTGDPYRSLLASCYSSEAKADSVRRIVTADDVPQDVSGLRQLLAGNWYRSALDLTHRLLTSCGHGLGKTGQPSARITPYSAQLWLLRFGLLKQTKQYELMEREFAAFSNLDSPDLYFEYFPTLYPNRKGSIIPFSLRLLYAELPRLLDRKSEALDRLYYLSAVVCRLISNLENGYTEDGTVACPSDEYKESSLRLWRRRECRILACCLSIYLSDHDYPSAIDTAELMIEQLRNLNEHQPVYALLGRIYLRFGDLESAQRCFSMALDGLDPNEDYTRSQKRTFEAQILIGQGKFDEAKKLFRGVLENSPSNVTAANNLAVCSLYLGQLEEAISVLEALTTPADPVCGRPILHDVIVANLAVLYEVESDGSAARKLRLLERLAAAPGETVSVSAIKLG</sequence>
<accession>A0A0V0J3X6</accession>
<dbReference type="InterPro" id="IPR011990">
    <property type="entry name" value="TPR-like_helical_dom_sf"/>
</dbReference>
<dbReference type="GO" id="GO:0030008">
    <property type="term" value="C:TRAPP complex"/>
    <property type="evidence" value="ECO:0007669"/>
    <property type="project" value="TreeGrafter"/>
</dbReference>
<gene>
    <name evidence="2" type="ORF">TR143625</name>
</gene>
<dbReference type="PROSITE" id="PS50005">
    <property type="entry name" value="TPR"/>
    <property type="match status" value="1"/>
</dbReference>
<name>A0A0V0J3X6_SCHSO</name>
<dbReference type="AlphaFoldDB" id="A0A0V0J3X6"/>
<evidence type="ECO:0000256" key="1">
    <source>
        <dbReference type="PROSITE-ProRule" id="PRU00339"/>
    </source>
</evidence>
<dbReference type="Pfam" id="PF14559">
    <property type="entry name" value="TPR_19"/>
    <property type="match status" value="1"/>
</dbReference>
<dbReference type="PANTHER" id="PTHR21581">
    <property type="entry name" value="D-ALANYL-D-ALANINE CARBOXYPEPTIDASE"/>
    <property type="match status" value="1"/>
</dbReference>
<dbReference type="PANTHER" id="PTHR21581:SF6">
    <property type="entry name" value="TRAFFICKING PROTEIN PARTICLE COMPLEX SUBUNIT 12"/>
    <property type="match status" value="1"/>
</dbReference>
<dbReference type="EMBL" id="GEEE01002934">
    <property type="protein sequence ID" value="JAP60291.1"/>
    <property type="molecule type" value="Transcribed_RNA"/>
</dbReference>
<evidence type="ECO:0000313" key="2">
    <source>
        <dbReference type="EMBL" id="JAP60291.1"/>
    </source>
</evidence>
<keyword evidence="1" id="KW-0802">TPR repeat</keyword>
<dbReference type="InterPro" id="IPR019734">
    <property type="entry name" value="TPR_rpt"/>
</dbReference>
<dbReference type="Pfam" id="PF13181">
    <property type="entry name" value="TPR_8"/>
    <property type="match status" value="1"/>
</dbReference>
<proteinExistence type="predicted"/>
<feature type="repeat" description="TPR" evidence="1">
    <location>
        <begin position="340"/>
        <end position="373"/>
    </location>
</feature>
<dbReference type="Gene3D" id="1.25.40.10">
    <property type="entry name" value="Tetratricopeptide repeat domain"/>
    <property type="match status" value="1"/>
</dbReference>
<dbReference type="SUPFAM" id="SSF48452">
    <property type="entry name" value="TPR-like"/>
    <property type="match status" value="1"/>
</dbReference>
<protein>
    <submittedName>
        <fullName evidence="2">Uncharacterized protein</fullName>
    </submittedName>
</protein>
<dbReference type="GO" id="GO:0005794">
    <property type="term" value="C:Golgi apparatus"/>
    <property type="evidence" value="ECO:0007669"/>
    <property type="project" value="TreeGrafter"/>
</dbReference>